<dbReference type="Proteomes" id="UP000750711">
    <property type="component" value="Unassembled WGS sequence"/>
</dbReference>
<proteinExistence type="predicted"/>
<organism evidence="1 2">
    <name type="scientific">Trichoglossum hirsutum</name>
    <dbReference type="NCBI Taxonomy" id="265104"/>
    <lineage>
        <taxon>Eukaryota</taxon>
        <taxon>Fungi</taxon>
        <taxon>Dikarya</taxon>
        <taxon>Ascomycota</taxon>
        <taxon>Pezizomycotina</taxon>
        <taxon>Geoglossomycetes</taxon>
        <taxon>Geoglossales</taxon>
        <taxon>Geoglossaceae</taxon>
        <taxon>Trichoglossum</taxon>
    </lineage>
</organism>
<gene>
    <name evidence="1" type="ORF">GP486_006106</name>
</gene>
<evidence type="ECO:0000313" key="2">
    <source>
        <dbReference type="Proteomes" id="UP000750711"/>
    </source>
</evidence>
<dbReference type="AlphaFoldDB" id="A0A9P8L802"/>
<name>A0A9P8L802_9PEZI</name>
<sequence>MAEDQPVILDQLKDNPIESIDTPDLERYVKKLYADELRESSITLDELIAGAKLARYFGSHDHCIYDDTPQYGRIAPSVSSDGGYLGKRERNAIKIQRSAAFWNEPKDLLVTLVGSLITRSNFTN</sequence>
<comment type="caution">
    <text evidence="1">The sequence shown here is derived from an EMBL/GenBank/DDBJ whole genome shotgun (WGS) entry which is preliminary data.</text>
</comment>
<keyword evidence="2" id="KW-1185">Reference proteome</keyword>
<protein>
    <submittedName>
        <fullName evidence="1">Uncharacterized protein</fullName>
    </submittedName>
</protein>
<accession>A0A9P8L802</accession>
<evidence type="ECO:0000313" key="1">
    <source>
        <dbReference type="EMBL" id="KAH0555949.1"/>
    </source>
</evidence>
<reference evidence="1" key="1">
    <citation type="submission" date="2021-03" db="EMBL/GenBank/DDBJ databases">
        <title>Comparative genomics and phylogenomic investigation of the class Geoglossomycetes provide insights into ecological specialization and systematics.</title>
        <authorList>
            <person name="Melie T."/>
            <person name="Pirro S."/>
            <person name="Miller A.N."/>
            <person name="Quandt A."/>
        </authorList>
    </citation>
    <scope>NUCLEOTIDE SEQUENCE</scope>
    <source>
        <strain evidence="1">CAQ_001_2017</strain>
    </source>
</reference>
<dbReference type="EMBL" id="JAGHQM010001289">
    <property type="protein sequence ID" value="KAH0555949.1"/>
    <property type="molecule type" value="Genomic_DNA"/>
</dbReference>